<reference evidence="2 4" key="2">
    <citation type="journal article" date="2013" name="Nature">
        <title>Insights into bilaterian evolution from three spiralian genomes.</title>
        <authorList>
            <person name="Simakov O."/>
            <person name="Marletaz F."/>
            <person name="Cho S.J."/>
            <person name="Edsinger-Gonzales E."/>
            <person name="Havlak P."/>
            <person name="Hellsten U."/>
            <person name="Kuo D.H."/>
            <person name="Larsson T."/>
            <person name="Lv J."/>
            <person name="Arendt D."/>
            <person name="Savage R."/>
            <person name="Osoegawa K."/>
            <person name="de Jong P."/>
            <person name="Grimwood J."/>
            <person name="Chapman J.A."/>
            <person name="Shapiro H."/>
            <person name="Aerts A."/>
            <person name="Otillar R.P."/>
            <person name="Terry A.Y."/>
            <person name="Boore J.L."/>
            <person name="Grigoriev I.V."/>
            <person name="Lindberg D.R."/>
            <person name="Seaver E.C."/>
            <person name="Weisblat D.A."/>
            <person name="Putnam N.H."/>
            <person name="Rokhsar D.S."/>
        </authorList>
    </citation>
    <scope>NUCLEOTIDE SEQUENCE</scope>
    <source>
        <strain evidence="2 4">I ESC-2004</strain>
    </source>
</reference>
<dbReference type="EMBL" id="KB301107">
    <property type="protein sequence ID" value="ELU05908.1"/>
    <property type="molecule type" value="Genomic_DNA"/>
</dbReference>
<dbReference type="EMBL" id="AMQN01007658">
    <property type="status" value="NOT_ANNOTATED_CDS"/>
    <property type="molecule type" value="Genomic_DNA"/>
</dbReference>
<name>R7UII1_CAPTE</name>
<dbReference type="InterPro" id="IPR012388">
    <property type="entry name" value="CABLES1/2"/>
</dbReference>
<protein>
    <recommendedName>
        <fullName evidence="1">Cyclin N-terminal domain-containing protein</fullName>
    </recommendedName>
</protein>
<dbReference type="Pfam" id="PF00134">
    <property type="entry name" value="Cyclin_N"/>
    <property type="match status" value="1"/>
</dbReference>
<dbReference type="PANTHER" id="PTHR22896">
    <property type="entry name" value="CDK5 AND ABL1 ENZYME SUBSTRATE 1"/>
    <property type="match status" value="1"/>
</dbReference>
<organism evidence="2">
    <name type="scientific">Capitella teleta</name>
    <name type="common">Polychaete worm</name>
    <dbReference type="NCBI Taxonomy" id="283909"/>
    <lineage>
        <taxon>Eukaryota</taxon>
        <taxon>Metazoa</taxon>
        <taxon>Spiralia</taxon>
        <taxon>Lophotrochozoa</taxon>
        <taxon>Annelida</taxon>
        <taxon>Polychaeta</taxon>
        <taxon>Sedentaria</taxon>
        <taxon>Scolecida</taxon>
        <taxon>Capitellidae</taxon>
        <taxon>Capitella</taxon>
    </lineage>
</organism>
<dbReference type="InterPro" id="IPR036915">
    <property type="entry name" value="Cyclin-like_sf"/>
</dbReference>
<accession>R7UII1</accession>
<sequence>MTAPPHSRHPPKPPAITLVPSVPAGQRLRHPSTSSSLSSLASSSRPAVHLLNKDVSRLHSHRHRSIRRDNRVLLTTLRNAPFVVYSCVPYSKHSKFTFRGDGRRHGSGSSHENLLLFGSVEDGQDVSYGQFLAPSSSKAKSARTDNLLVPISESAHASPAKSPSEVPLFRSFSHDPSLLQRYHSQQATLLPTVLESEVESISKHHQLDDPELRSGKHRTLLTFPSYMTSVIDYVKPSDLKKELNEKFREKFPHIQLTLSKLRSLKQAMKKIAHIRCGVDLWTIATAHVYFERIIMKGLINKANRRLCAGASLMLAAKLNDVKGNDLSKLIDEIEDTFKLHRRELLACELGILVALEFSLLVSDLEVKPHHQRLVYTS</sequence>
<feature type="domain" description="Cyclin N-terminal" evidence="1">
    <location>
        <begin position="273"/>
        <end position="359"/>
    </location>
</feature>
<reference evidence="3" key="3">
    <citation type="submission" date="2015-06" db="UniProtKB">
        <authorList>
            <consortium name="EnsemblMetazoa"/>
        </authorList>
    </citation>
    <scope>IDENTIFICATION</scope>
</reference>
<dbReference type="PANTHER" id="PTHR22896:SF0">
    <property type="entry name" value="CYCLIN N-TERMINAL DOMAIN-CONTAINING PROTEIN"/>
    <property type="match status" value="1"/>
</dbReference>
<evidence type="ECO:0000313" key="4">
    <source>
        <dbReference type="Proteomes" id="UP000014760"/>
    </source>
</evidence>
<keyword evidence="4" id="KW-1185">Reference proteome</keyword>
<dbReference type="AlphaFoldDB" id="R7UII1"/>
<evidence type="ECO:0000313" key="2">
    <source>
        <dbReference type="EMBL" id="ELU05908.1"/>
    </source>
</evidence>
<dbReference type="EnsemblMetazoa" id="CapteT221978">
    <property type="protein sequence ID" value="CapteP221978"/>
    <property type="gene ID" value="CapteG221978"/>
</dbReference>
<dbReference type="CDD" id="cd20556">
    <property type="entry name" value="CYCLIN_CABLES"/>
    <property type="match status" value="1"/>
</dbReference>
<dbReference type="OMA" id="MLKITHH"/>
<dbReference type="Proteomes" id="UP000014760">
    <property type="component" value="Unassembled WGS sequence"/>
</dbReference>
<dbReference type="FunCoup" id="R7UII1">
    <property type="interactions" value="168"/>
</dbReference>
<dbReference type="OrthoDB" id="5353095at2759"/>
<dbReference type="HOGENOM" id="CLU_021942_0_0_1"/>
<dbReference type="Gene3D" id="1.10.472.10">
    <property type="entry name" value="Cyclin-like"/>
    <property type="match status" value="1"/>
</dbReference>
<dbReference type="STRING" id="283909.R7UII1"/>
<gene>
    <name evidence="2" type="ORF">CAPTEDRAFT_221978</name>
</gene>
<evidence type="ECO:0000259" key="1">
    <source>
        <dbReference type="Pfam" id="PF00134"/>
    </source>
</evidence>
<dbReference type="SUPFAM" id="SSF47954">
    <property type="entry name" value="Cyclin-like"/>
    <property type="match status" value="1"/>
</dbReference>
<proteinExistence type="predicted"/>
<dbReference type="InterPro" id="IPR006671">
    <property type="entry name" value="Cyclin_N"/>
</dbReference>
<dbReference type="GO" id="GO:0051726">
    <property type="term" value="P:regulation of cell cycle"/>
    <property type="evidence" value="ECO:0007669"/>
    <property type="project" value="InterPro"/>
</dbReference>
<reference evidence="4" key="1">
    <citation type="submission" date="2012-12" db="EMBL/GenBank/DDBJ databases">
        <authorList>
            <person name="Hellsten U."/>
            <person name="Grimwood J."/>
            <person name="Chapman J.A."/>
            <person name="Shapiro H."/>
            <person name="Aerts A."/>
            <person name="Otillar R.P."/>
            <person name="Terry A.Y."/>
            <person name="Boore J.L."/>
            <person name="Simakov O."/>
            <person name="Marletaz F."/>
            <person name="Cho S.-J."/>
            <person name="Edsinger-Gonzales E."/>
            <person name="Havlak P."/>
            <person name="Kuo D.-H."/>
            <person name="Larsson T."/>
            <person name="Lv J."/>
            <person name="Arendt D."/>
            <person name="Savage R."/>
            <person name="Osoegawa K."/>
            <person name="de Jong P."/>
            <person name="Lindberg D.R."/>
            <person name="Seaver E.C."/>
            <person name="Weisblat D.A."/>
            <person name="Putnam N.H."/>
            <person name="Grigoriev I.V."/>
            <person name="Rokhsar D.S."/>
        </authorList>
    </citation>
    <scope>NUCLEOTIDE SEQUENCE</scope>
    <source>
        <strain evidence="4">I ESC-2004</strain>
    </source>
</reference>
<evidence type="ECO:0000313" key="3">
    <source>
        <dbReference type="EnsemblMetazoa" id="CapteP221978"/>
    </source>
</evidence>